<keyword evidence="4 7" id="KW-0732">Signal</keyword>
<evidence type="ECO:0000256" key="5">
    <source>
        <dbReference type="ARBA" id="ARBA00022801"/>
    </source>
</evidence>
<proteinExistence type="inferred from homology"/>
<dbReference type="Pfam" id="PF00450">
    <property type="entry name" value="Peptidase_S10"/>
    <property type="match status" value="2"/>
</dbReference>
<dbReference type="OrthoDB" id="443318at2759"/>
<keyword evidence="2 7" id="KW-0121">Carboxypeptidase</keyword>
<dbReference type="InterPro" id="IPR018202">
    <property type="entry name" value="Ser_caboxypep_ser_AS"/>
</dbReference>
<feature type="signal peptide" evidence="7">
    <location>
        <begin position="1"/>
        <end position="22"/>
    </location>
</feature>
<dbReference type="PANTHER" id="PTHR11802:SF3">
    <property type="entry name" value="RETINOID-INDUCIBLE SERINE CARBOXYPEPTIDASE"/>
    <property type="match status" value="1"/>
</dbReference>
<dbReference type="EC" id="3.4.16.-" evidence="7"/>
<sequence>MFIKLFSFVFLIYISTNVRVEGYKEASGYVTVRPDAHMFWWLFNANAGLNNNSYALPLVIWLQVIWLQVIWLQGGPGASSTGFGNFNEIGPQDVNLKTRTTSWIKYANLLFIDNPVGTGYSYVSKSSAYTKDNKQISIDLVTLLKEFYKQSPEFEVKINSCNCNEVLNAFPLQSTPLYIFSESYGGKMTAGFAVELHKAIQNNEIKANFKGIALGDSWISPIDSVATWGEYLFSLSYIDRNQKSQIDAKANDIREALKSGQYTRATSLWGSLEGLVSMLTGGVDWYNVLYGSDNQLKNRKYAMKMNGLQTPLNRSIIKHLGRYHNDQLDTIMNGVIKTKLKIPSSVTWGGQSGEVFQELSTDFMKPGVDDVDYLLNSTDLKVVVYTAQLDLIVDTIGTLDWIHSLKWSGLKDFEASARSEITSGGEIAAYYQSHKNFHLYWILKAGHMVPSDQGNTALTMLQKIIQ</sequence>
<evidence type="ECO:0000256" key="4">
    <source>
        <dbReference type="ARBA" id="ARBA00022729"/>
    </source>
</evidence>
<dbReference type="PRINTS" id="PR00724">
    <property type="entry name" value="CRBOXYPTASEC"/>
</dbReference>
<name>A0A7R9LYY8_9ACAR</name>
<dbReference type="EMBL" id="OC918990">
    <property type="protein sequence ID" value="CAD7650513.1"/>
    <property type="molecule type" value="Genomic_DNA"/>
</dbReference>
<feature type="chain" id="PRO_5035952810" description="Carboxypeptidase" evidence="7">
    <location>
        <begin position="23"/>
        <end position="466"/>
    </location>
</feature>
<dbReference type="PROSITE" id="PS00131">
    <property type="entry name" value="CARBOXYPEPT_SER_SER"/>
    <property type="match status" value="1"/>
</dbReference>
<dbReference type="Gene3D" id="3.40.50.1820">
    <property type="entry name" value="alpha/beta hydrolase"/>
    <property type="match status" value="1"/>
</dbReference>
<dbReference type="Proteomes" id="UP000728032">
    <property type="component" value="Unassembled WGS sequence"/>
</dbReference>
<dbReference type="EMBL" id="CAJPVJ010004165">
    <property type="protein sequence ID" value="CAG2168358.1"/>
    <property type="molecule type" value="Genomic_DNA"/>
</dbReference>
<keyword evidence="3 7" id="KW-0645">Protease</keyword>
<dbReference type="InterPro" id="IPR029058">
    <property type="entry name" value="AB_hydrolase_fold"/>
</dbReference>
<organism evidence="8">
    <name type="scientific">Oppiella nova</name>
    <dbReference type="NCBI Taxonomy" id="334625"/>
    <lineage>
        <taxon>Eukaryota</taxon>
        <taxon>Metazoa</taxon>
        <taxon>Ecdysozoa</taxon>
        <taxon>Arthropoda</taxon>
        <taxon>Chelicerata</taxon>
        <taxon>Arachnida</taxon>
        <taxon>Acari</taxon>
        <taxon>Acariformes</taxon>
        <taxon>Sarcoptiformes</taxon>
        <taxon>Oribatida</taxon>
        <taxon>Brachypylina</taxon>
        <taxon>Oppioidea</taxon>
        <taxon>Oppiidae</taxon>
        <taxon>Oppiella</taxon>
    </lineage>
</organism>
<evidence type="ECO:0000256" key="3">
    <source>
        <dbReference type="ARBA" id="ARBA00022670"/>
    </source>
</evidence>
<comment type="similarity">
    <text evidence="1 7">Belongs to the peptidase S10 family.</text>
</comment>
<gene>
    <name evidence="8" type="ORF">ONB1V03_LOCUS7848</name>
</gene>
<evidence type="ECO:0000256" key="7">
    <source>
        <dbReference type="RuleBase" id="RU361156"/>
    </source>
</evidence>
<evidence type="ECO:0000256" key="2">
    <source>
        <dbReference type="ARBA" id="ARBA00022645"/>
    </source>
</evidence>
<reference evidence="8" key="1">
    <citation type="submission" date="2020-11" db="EMBL/GenBank/DDBJ databases">
        <authorList>
            <person name="Tran Van P."/>
        </authorList>
    </citation>
    <scope>NUCLEOTIDE SEQUENCE</scope>
</reference>
<evidence type="ECO:0000313" key="9">
    <source>
        <dbReference type="Proteomes" id="UP000728032"/>
    </source>
</evidence>
<dbReference type="AlphaFoldDB" id="A0A7R9LYY8"/>
<protein>
    <recommendedName>
        <fullName evidence="7">Carboxypeptidase</fullName>
        <ecNumber evidence="7">3.4.16.-</ecNumber>
    </recommendedName>
</protein>
<accession>A0A7R9LYY8</accession>
<dbReference type="PANTHER" id="PTHR11802">
    <property type="entry name" value="SERINE PROTEASE FAMILY S10 SERINE CARBOXYPEPTIDASE"/>
    <property type="match status" value="1"/>
</dbReference>
<dbReference type="GO" id="GO:0004185">
    <property type="term" value="F:serine-type carboxypeptidase activity"/>
    <property type="evidence" value="ECO:0007669"/>
    <property type="project" value="UniProtKB-UniRule"/>
</dbReference>
<dbReference type="GO" id="GO:0006508">
    <property type="term" value="P:proteolysis"/>
    <property type="evidence" value="ECO:0007669"/>
    <property type="project" value="UniProtKB-KW"/>
</dbReference>
<evidence type="ECO:0000256" key="6">
    <source>
        <dbReference type="ARBA" id="ARBA00023180"/>
    </source>
</evidence>
<evidence type="ECO:0000256" key="1">
    <source>
        <dbReference type="ARBA" id="ARBA00009431"/>
    </source>
</evidence>
<dbReference type="InterPro" id="IPR001563">
    <property type="entry name" value="Peptidase_S10"/>
</dbReference>
<keyword evidence="5 7" id="KW-0378">Hydrolase</keyword>
<evidence type="ECO:0000313" key="8">
    <source>
        <dbReference type="EMBL" id="CAD7650513.1"/>
    </source>
</evidence>
<keyword evidence="9" id="KW-1185">Reference proteome</keyword>
<keyword evidence="6" id="KW-0325">Glycoprotein</keyword>
<dbReference type="SUPFAM" id="SSF53474">
    <property type="entry name" value="alpha/beta-Hydrolases"/>
    <property type="match status" value="1"/>
</dbReference>